<comment type="caution">
    <text evidence="1">The sequence shown here is derived from an EMBL/GenBank/DDBJ whole genome shotgun (WGS) entry which is preliminary data.</text>
</comment>
<keyword evidence="2" id="KW-1185">Reference proteome</keyword>
<dbReference type="EMBL" id="JRHC01000001">
    <property type="protein sequence ID" value="KJF44282.1"/>
    <property type="molecule type" value="Genomic_DNA"/>
</dbReference>
<evidence type="ECO:0000313" key="2">
    <source>
        <dbReference type="Proteomes" id="UP000032544"/>
    </source>
</evidence>
<protein>
    <submittedName>
        <fullName evidence="1">Uncharacterized protein</fullName>
    </submittedName>
</protein>
<sequence>MKFLNIDFSNLSLSRSELIQLHRSVIYLDNYQELDMGISMLLHEDNPQYELLFLESSFSNSILTQLTQSSDLYYFSCDENFQNLSSGILYTPKRKGENWVKLHFNYLLIYKVEHLYYRKIVKSEHENLARFVAKDLSRLYDQIMLSKMVKGESDRNLNHWWMNRY</sequence>
<accession>A0A0D8JBL0</accession>
<dbReference type="PATRIC" id="fig|1544798.3.peg.386"/>
<gene>
    <name evidence="1" type="ORF">LH29_01850</name>
</gene>
<reference evidence="1 2" key="1">
    <citation type="submission" date="2014-09" db="EMBL/GenBank/DDBJ databases">
        <title>Draft Genome Sequence of Draconibacterium sp. JN14CK-3.</title>
        <authorList>
            <person name="Dong C."/>
            <person name="Lai Q."/>
            <person name="Shao Z."/>
        </authorList>
    </citation>
    <scope>NUCLEOTIDE SEQUENCE [LARGE SCALE GENOMIC DNA]</scope>
    <source>
        <strain evidence="1 2">JN14CK-3</strain>
    </source>
</reference>
<organism evidence="1 2">
    <name type="scientific">Draconibacterium sediminis</name>
    <dbReference type="NCBI Taxonomy" id="1544798"/>
    <lineage>
        <taxon>Bacteria</taxon>
        <taxon>Pseudomonadati</taxon>
        <taxon>Bacteroidota</taxon>
        <taxon>Bacteroidia</taxon>
        <taxon>Marinilabiliales</taxon>
        <taxon>Prolixibacteraceae</taxon>
        <taxon>Draconibacterium</taxon>
    </lineage>
</organism>
<proteinExistence type="predicted"/>
<evidence type="ECO:0000313" key="1">
    <source>
        <dbReference type="EMBL" id="KJF44282.1"/>
    </source>
</evidence>
<dbReference type="AlphaFoldDB" id="A0A0D8JBL0"/>
<name>A0A0D8JBL0_9BACT</name>
<dbReference type="Proteomes" id="UP000032544">
    <property type="component" value="Unassembled WGS sequence"/>
</dbReference>